<organism evidence="1 2">
    <name type="scientific">Rubidibacter lacunae KORDI 51-2</name>
    <dbReference type="NCBI Taxonomy" id="582515"/>
    <lineage>
        <taxon>Bacteria</taxon>
        <taxon>Bacillati</taxon>
        <taxon>Cyanobacteriota</taxon>
        <taxon>Cyanophyceae</taxon>
        <taxon>Oscillatoriophycideae</taxon>
        <taxon>Chroococcales</taxon>
        <taxon>Aphanothecaceae</taxon>
        <taxon>Rubidibacter</taxon>
    </lineage>
</organism>
<comment type="caution">
    <text evidence="1">The sequence shown here is derived from an EMBL/GenBank/DDBJ whole genome shotgun (WGS) entry which is preliminary data.</text>
</comment>
<proteinExistence type="predicted"/>
<evidence type="ECO:0000313" key="1">
    <source>
        <dbReference type="EMBL" id="ERN42639.1"/>
    </source>
</evidence>
<dbReference type="RefSeq" id="WP_022604703.1">
    <property type="nucleotide sequence ID" value="NZ_ASSJ01000014.1"/>
</dbReference>
<keyword evidence="2" id="KW-1185">Reference proteome</keyword>
<protein>
    <submittedName>
        <fullName evidence="1">Uncharacterized protein</fullName>
    </submittedName>
</protein>
<reference evidence="1 2" key="1">
    <citation type="submission" date="2013-05" db="EMBL/GenBank/DDBJ databases">
        <title>Draft genome sequence of Rubidibacter lacunae KORDI 51-2.</title>
        <authorList>
            <person name="Choi D.H."/>
            <person name="Noh J.H."/>
            <person name="Kwon K.-K."/>
            <person name="Lee J.-H."/>
            <person name="Ryu J.-Y."/>
        </authorList>
    </citation>
    <scope>NUCLEOTIDE SEQUENCE [LARGE SCALE GENOMIC DNA]</scope>
    <source>
        <strain evidence="1 2">KORDI 51-2</strain>
    </source>
</reference>
<dbReference type="Proteomes" id="UP000016960">
    <property type="component" value="Unassembled WGS sequence"/>
</dbReference>
<evidence type="ECO:0000313" key="2">
    <source>
        <dbReference type="Proteomes" id="UP000016960"/>
    </source>
</evidence>
<dbReference type="EMBL" id="ASSJ01000014">
    <property type="protein sequence ID" value="ERN42639.1"/>
    <property type="molecule type" value="Genomic_DNA"/>
</dbReference>
<name>U5DPW4_9CHRO</name>
<dbReference type="AlphaFoldDB" id="U5DPW4"/>
<sequence>MIVSAVPRDRTDVQQLFPKIAQHWCVPPARNISDEKLMFLWGLSSVLISCRYTLRFIAGVWVVGGDRLPFE</sequence>
<accession>U5DPW4</accession>
<gene>
    <name evidence="1" type="ORF">KR51_00006700</name>
</gene>
<dbReference type="InParanoid" id="U5DPW4"/>